<feature type="transmembrane region" description="Helical" evidence="8">
    <location>
        <begin position="34"/>
        <end position="53"/>
    </location>
</feature>
<dbReference type="Pfam" id="PF13886">
    <property type="entry name" value="TM7S3_TM198"/>
    <property type="match status" value="1"/>
</dbReference>
<evidence type="ECO:0000256" key="4">
    <source>
        <dbReference type="ARBA" id="ARBA00022989"/>
    </source>
</evidence>
<feature type="transmembrane region" description="Helical" evidence="8">
    <location>
        <begin position="191"/>
        <end position="210"/>
    </location>
</feature>
<evidence type="ECO:0000256" key="5">
    <source>
        <dbReference type="ARBA" id="ARBA00023136"/>
    </source>
</evidence>
<evidence type="ECO:0000256" key="8">
    <source>
        <dbReference type="SAM" id="Phobius"/>
    </source>
</evidence>
<feature type="transmembrane region" description="Helical" evidence="8">
    <location>
        <begin position="84"/>
        <end position="101"/>
    </location>
</feature>
<gene>
    <name evidence="10" type="ORF">Ae201684_013658</name>
</gene>
<feature type="transmembrane region" description="Helical" evidence="8">
    <location>
        <begin position="108"/>
        <end position="128"/>
    </location>
</feature>
<feature type="region of interest" description="Disordered" evidence="7">
    <location>
        <begin position="292"/>
        <end position="313"/>
    </location>
</feature>
<evidence type="ECO:0000313" key="10">
    <source>
        <dbReference type="EMBL" id="KAF0728700.1"/>
    </source>
</evidence>
<dbReference type="EMBL" id="VJMJ01000175">
    <property type="protein sequence ID" value="KAF0728700.1"/>
    <property type="molecule type" value="Genomic_DNA"/>
</dbReference>
<sequence length="329" mass="35802">MFLSNRGDEPLLGPPFARKRISGPSNWSKFQNTLVLGLSVLALGLMGVFMLSANTDQEIVSSAKYLEAPANLTTNPLGDVAPDVIYGMTIFGGVLLGFFGYRFIRAAFFVAGFTIGLVVFFDIGTQAFRNESWIVAGSLSLSIVGAILLALLTLYLYRFGVAVLGVLAGIGFGAFLGSIFFIQFNSVHPEIPMFLSMACFGIFFGLVAFFEEKPVVILCTSFLGSFFMVLGAGNFIGQYPTPANIKELLDELRRQENVRMPGAWWAYFAVTLVLWIVCIAAQVQITANGVDHSNDVEAPPRRPPRPPQTTINISNGVPKKASFKVERGL</sequence>
<dbReference type="InterPro" id="IPR040236">
    <property type="entry name" value="TMEM198"/>
</dbReference>
<evidence type="ECO:0000313" key="11">
    <source>
        <dbReference type="Proteomes" id="UP000481153"/>
    </source>
</evidence>
<evidence type="ECO:0000256" key="2">
    <source>
        <dbReference type="ARBA" id="ARBA00006244"/>
    </source>
</evidence>
<keyword evidence="11" id="KW-1185">Reference proteome</keyword>
<feature type="transmembrane region" description="Helical" evidence="8">
    <location>
        <begin position="264"/>
        <end position="283"/>
    </location>
</feature>
<feature type="transmembrane region" description="Helical" evidence="8">
    <location>
        <begin position="164"/>
        <end position="185"/>
    </location>
</feature>
<dbReference type="PANTHER" id="PTHR31247:SF5">
    <property type="entry name" value="DUF4203 DOMAIN-CONTAINING PROTEIN"/>
    <property type="match status" value="1"/>
</dbReference>
<comment type="caution">
    <text evidence="10">The sequence shown here is derived from an EMBL/GenBank/DDBJ whole genome shotgun (WGS) entry which is preliminary data.</text>
</comment>
<evidence type="ECO:0000256" key="1">
    <source>
        <dbReference type="ARBA" id="ARBA00004141"/>
    </source>
</evidence>
<protein>
    <recommendedName>
        <fullName evidence="6">Transmembrane protein 198</fullName>
    </recommendedName>
</protein>
<keyword evidence="3 8" id="KW-0812">Transmembrane</keyword>
<name>A0A6G0WMY1_9STRA</name>
<keyword evidence="5 8" id="KW-0472">Membrane</keyword>
<organism evidence="10 11">
    <name type="scientific">Aphanomyces euteiches</name>
    <dbReference type="NCBI Taxonomy" id="100861"/>
    <lineage>
        <taxon>Eukaryota</taxon>
        <taxon>Sar</taxon>
        <taxon>Stramenopiles</taxon>
        <taxon>Oomycota</taxon>
        <taxon>Saprolegniomycetes</taxon>
        <taxon>Saprolegniales</taxon>
        <taxon>Verrucalvaceae</taxon>
        <taxon>Aphanomyces</taxon>
    </lineage>
</organism>
<dbReference type="InterPro" id="IPR025256">
    <property type="entry name" value="TM7S3/TM198-like_dom"/>
</dbReference>
<dbReference type="VEuPathDB" id="FungiDB:AeMF1_002488"/>
<accession>A0A6G0WMY1</accession>
<comment type="subcellular location">
    <subcellularLocation>
        <location evidence="1">Membrane</location>
        <topology evidence="1">Multi-pass membrane protein</topology>
    </subcellularLocation>
</comment>
<feature type="transmembrane region" description="Helical" evidence="8">
    <location>
        <begin position="215"/>
        <end position="236"/>
    </location>
</feature>
<dbReference type="AlphaFoldDB" id="A0A6G0WMY1"/>
<evidence type="ECO:0000256" key="6">
    <source>
        <dbReference type="ARBA" id="ARBA00049737"/>
    </source>
</evidence>
<evidence type="ECO:0000256" key="7">
    <source>
        <dbReference type="SAM" id="MobiDB-lite"/>
    </source>
</evidence>
<dbReference type="Proteomes" id="UP000481153">
    <property type="component" value="Unassembled WGS sequence"/>
</dbReference>
<dbReference type="PANTHER" id="PTHR31247">
    <property type="entry name" value="TRANSMEMBRANE PROTEIN 198 FAMILY MEMBER"/>
    <property type="match status" value="1"/>
</dbReference>
<evidence type="ECO:0000259" key="9">
    <source>
        <dbReference type="Pfam" id="PF13886"/>
    </source>
</evidence>
<keyword evidence="4 8" id="KW-1133">Transmembrane helix</keyword>
<comment type="similarity">
    <text evidence="2">Belongs to the TMEM198 family.</text>
</comment>
<feature type="transmembrane region" description="Helical" evidence="8">
    <location>
        <begin position="134"/>
        <end position="157"/>
    </location>
</feature>
<evidence type="ECO:0000256" key="3">
    <source>
        <dbReference type="ARBA" id="ARBA00022692"/>
    </source>
</evidence>
<feature type="domain" description="TM7S3/TM198-like" evidence="9">
    <location>
        <begin position="88"/>
        <end position="283"/>
    </location>
</feature>
<dbReference type="GO" id="GO:0005886">
    <property type="term" value="C:plasma membrane"/>
    <property type="evidence" value="ECO:0007669"/>
    <property type="project" value="TreeGrafter"/>
</dbReference>
<reference evidence="10 11" key="1">
    <citation type="submission" date="2019-07" db="EMBL/GenBank/DDBJ databases">
        <title>Genomics analysis of Aphanomyces spp. identifies a new class of oomycete effector associated with host adaptation.</title>
        <authorList>
            <person name="Gaulin E."/>
        </authorList>
    </citation>
    <scope>NUCLEOTIDE SEQUENCE [LARGE SCALE GENOMIC DNA]</scope>
    <source>
        <strain evidence="10 11">ATCC 201684</strain>
    </source>
</reference>
<proteinExistence type="inferred from homology"/>